<organism evidence="2 3">
    <name type="scientific">Streptomyces xanthochromogenes</name>
    <dbReference type="NCBI Taxonomy" id="67384"/>
    <lineage>
        <taxon>Bacteria</taxon>
        <taxon>Bacillati</taxon>
        <taxon>Actinomycetota</taxon>
        <taxon>Actinomycetes</taxon>
        <taxon>Kitasatosporales</taxon>
        <taxon>Streptomycetaceae</taxon>
        <taxon>Streptomyces</taxon>
    </lineage>
</organism>
<evidence type="ECO:0000313" key="2">
    <source>
        <dbReference type="EMBL" id="GGY38615.1"/>
    </source>
</evidence>
<reference evidence="3" key="1">
    <citation type="journal article" date="2019" name="Int. J. Syst. Evol. Microbiol.">
        <title>The Global Catalogue of Microorganisms (GCM) 10K type strain sequencing project: providing services to taxonomists for standard genome sequencing and annotation.</title>
        <authorList>
            <consortium name="The Broad Institute Genomics Platform"/>
            <consortium name="The Broad Institute Genome Sequencing Center for Infectious Disease"/>
            <person name="Wu L."/>
            <person name="Ma J."/>
        </authorList>
    </citation>
    <scope>NUCLEOTIDE SEQUENCE [LARGE SCALE GENOMIC DNA]</scope>
    <source>
        <strain evidence="3">JCM 4594</strain>
    </source>
</reference>
<comment type="caution">
    <text evidence="2">The sequence shown here is derived from an EMBL/GenBank/DDBJ whole genome shotgun (WGS) entry which is preliminary data.</text>
</comment>
<sequence>MRKFLEAAGFLLLVQGIGGLVHEWTGWFGLWTVVHRPDALQGHEVFASIVLAVAGVAVLVASERVGQK</sequence>
<dbReference type="Proteomes" id="UP000600946">
    <property type="component" value="Unassembled WGS sequence"/>
</dbReference>
<evidence type="ECO:0000256" key="1">
    <source>
        <dbReference type="SAM" id="Phobius"/>
    </source>
</evidence>
<dbReference type="RefSeq" id="WP_161250330.1">
    <property type="nucleotide sequence ID" value="NZ_BMUU01000005.1"/>
</dbReference>
<name>A0ABQ3AAR4_9ACTN</name>
<keyword evidence="1" id="KW-0472">Membrane</keyword>
<keyword evidence="1" id="KW-0812">Transmembrane</keyword>
<keyword evidence="3" id="KW-1185">Reference proteome</keyword>
<proteinExistence type="predicted"/>
<dbReference type="EMBL" id="BMUU01000005">
    <property type="protein sequence ID" value="GGY38615.1"/>
    <property type="molecule type" value="Genomic_DNA"/>
</dbReference>
<gene>
    <name evidence="2" type="ORF">GCM10010326_35850</name>
</gene>
<dbReference type="GeneID" id="96291537"/>
<evidence type="ECO:0000313" key="3">
    <source>
        <dbReference type="Proteomes" id="UP000600946"/>
    </source>
</evidence>
<keyword evidence="1" id="KW-1133">Transmembrane helix</keyword>
<accession>A0ABQ3AAR4</accession>
<protein>
    <submittedName>
        <fullName evidence="2">Uncharacterized protein</fullName>
    </submittedName>
</protein>
<feature type="transmembrane region" description="Helical" evidence="1">
    <location>
        <begin position="43"/>
        <end position="62"/>
    </location>
</feature>